<proteinExistence type="predicted"/>
<gene>
    <name evidence="1" type="ORF">LMG22037_05983</name>
</gene>
<dbReference type="RefSeq" id="WP_175145515.1">
    <property type="nucleotide sequence ID" value="NZ_CADFGL010000048.1"/>
</dbReference>
<reference evidence="1 2" key="1">
    <citation type="submission" date="2020-04" db="EMBL/GenBank/DDBJ databases">
        <authorList>
            <person name="De Canck E."/>
        </authorList>
    </citation>
    <scope>NUCLEOTIDE SEQUENCE [LARGE SCALE GENOMIC DNA]</scope>
    <source>
        <strain evidence="1 2">LMG 22037</strain>
    </source>
</reference>
<sequence length="133" mass="15190">MSATAWDMLKQDLRLTDREARVLTALLTGNPVARDGHEALVPLSSLLPDRSPPTTPQGQRKRDFVVNRDLEILFGLLRRVWHVESADGSLRGFSFVMSWTLADDSQFLRYLLNREVLVVLQDIRTARALEKLF</sequence>
<evidence type="ECO:0000313" key="1">
    <source>
        <dbReference type="EMBL" id="CAB3735612.1"/>
    </source>
</evidence>
<protein>
    <submittedName>
        <fullName evidence="1">Uncharacterized protein</fullName>
    </submittedName>
</protein>
<evidence type="ECO:0000313" key="2">
    <source>
        <dbReference type="Proteomes" id="UP000494249"/>
    </source>
</evidence>
<dbReference type="AlphaFoldDB" id="A0A6J5CJA9"/>
<organism evidence="1 2">
    <name type="scientific">Paraburkholderia phenoliruptrix</name>
    <dbReference type="NCBI Taxonomy" id="252970"/>
    <lineage>
        <taxon>Bacteria</taxon>
        <taxon>Pseudomonadati</taxon>
        <taxon>Pseudomonadota</taxon>
        <taxon>Betaproteobacteria</taxon>
        <taxon>Burkholderiales</taxon>
        <taxon>Burkholderiaceae</taxon>
        <taxon>Paraburkholderia</taxon>
    </lineage>
</organism>
<dbReference type="EMBL" id="CADIKB010000050">
    <property type="protein sequence ID" value="CAB3735612.1"/>
    <property type="molecule type" value="Genomic_DNA"/>
</dbReference>
<dbReference type="Proteomes" id="UP000494249">
    <property type="component" value="Unassembled WGS sequence"/>
</dbReference>
<name>A0A6J5CJA9_9BURK</name>
<accession>A0A6J5CJA9</accession>